<dbReference type="PROSITE" id="PS01332">
    <property type="entry name" value="HTH_RRF2_1"/>
    <property type="match status" value="1"/>
</dbReference>
<dbReference type="RefSeq" id="WP_181355142.1">
    <property type="nucleotide sequence ID" value="NZ_JABJWZ010000252.1"/>
</dbReference>
<comment type="caution">
    <text evidence="1">The sequence shown here is derived from an EMBL/GenBank/DDBJ whole genome shotgun (WGS) entry which is preliminary data.</text>
</comment>
<reference evidence="2" key="1">
    <citation type="submission" date="2020-05" db="EMBL/GenBank/DDBJ databases">
        <title>Classification of alakaliphilic streptomycetes isolated from an alkaline soil next to Lonar Crater, India and a proposal for the recognition of Streptomyces alkaliterrae sp. nov.</title>
        <authorList>
            <person name="Golinska P."/>
        </authorList>
    </citation>
    <scope>NUCLEOTIDE SEQUENCE [LARGE SCALE GENOMIC DNA]</scope>
    <source>
        <strain evidence="2">OF3</strain>
    </source>
</reference>
<dbReference type="AlphaFoldDB" id="A0A7W3WP40"/>
<dbReference type="Gene3D" id="1.10.10.10">
    <property type="entry name" value="Winged helix-like DNA-binding domain superfamily/Winged helix DNA-binding domain"/>
    <property type="match status" value="1"/>
</dbReference>
<dbReference type="GO" id="GO:0005829">
    <property type="term" value="C:cytosol"/>
    <property type="evidence" value="ECO:0007669"/>
    <property type="project" value="TreeGrafter"/>
</dbReference>
<dbReference type="PROSITE" id="PS51197">
    <property type="entry name" value="HTH_RRF2_2"/>
    <property type="match status" value="1"/>
</dbReference>
<dbReference type="InterPro" id="IPR036388">
    <property type="entry name" value="WH-like_DNA-bd_sf"/>
</dbReference>
<name>A0A7W3WP40_9ACTN</name>
<evidence type="ECO:0000313" key="2">
    <source>
        <dbReference type="Proteomes" id="UP000525686"/>
    </source>
</evidence>
<dbReference type="EMBL" id="JABJWZ010000252">
    <property type="protein sequence ID" value="MBB1255824.1"/>
    <property type="molecule type" value="Genomic_DNA"/>
</dbReference>
<dbReference type="SUPFAM" id="SSF46785">
    <property type="entry name" value="Winged helix' DNA-binding domain"/>
    <property type="match status" value="1"/>
</dbReference>
<sequence>MDELGGGRVEWALHCCVSLSQATSPVPVARFAELHGVPTAYLAKQLQALSRAGIVRSVPGPSGGYRLTRAPSEITVLEVVEAVDGREPPFRCTEIRRRGPLALSPESCAKPCAVARAMASADAAWRGALADVTVADLGRSIDTDSSGTAMRELRGWLSGAG</sequence>
<organism evidence="1 2">
    <name type="scientific">Streptomyces alkaliterrae</name>
    <dbReference type="NCBI Taxonomy" id="2213162"/>
    <lineage>
        <taxon>Bacteria</taxon>
        <taxon>Bacillati</taxon>
        <taxon>Actinomycetota</taxon>
        <taxon>Actinomycetes</taxon>
        <taxon>Kitasatosporales</taxon>
        <taxon>Streptomycetaceae</taxon>
        <taxon>Streptomyces</taxon>
    </lineage>
</organism>
<dbReference type="Proteomes" id="UP000525686">
    <property type="component" value="Unassembled WGS sequence"/>
</dbReference>
<gene>
    <name evidence="1" type="ORF">H3146_21040</name>
</gene>
<dbReference type="InterPro" id="IPR000944">
    <property type="entry name" value="Tscrpt_reg_Rrf2"/>
</dbReference>
<dbReference type="NCBIfam" id="TIGR00738">
    <property type="entry name" value="rrf2_super"/>
    <property type="match status" value="1"/>
</dbReference>
<dbReference type="InterPro" id="IPR036390">
    <property type="entry name" value="WH_DNA-bd_sf"/>
</dbReference>
<dbReference type="Pfam" id="PF02082">
    <property type="entry name" value="Rrf2"/>
    <property type="match status" value="1"/>
</dbReference>
<proteinExistence type="predicted"/>
<dbReference type="GO" id="GO:0003700">
    <property type="term" value="F:DNA-binding transcription factor activity"/>
    <property type="evidence" value="ECO:0007669"/>
    <property type="project" value="TreeGrafter"/>
</dbReference>
<dbReference type="InterPro" id="IPR030489">
    <property type="entry name" value="TR_Rrf2-type_CS"/>
</dbReference>
<accession>A0A7W3WP40</accession>
<evidence type="ECO:0000313" key="1">
    <source>
        <dbReference type="EMBL" id="MBB1255824.1"/>
    </source>
</evidence>
<dbReference type="PANTHER" id="PTHR33221">
    <property type="entry name" value="WINGED HELIX-TURN-HELIX TRANSCRIPTIONAL REGULATOR, RRF2 FAMILY"/>
    <property type="match status" value="1"/>
</dbReference>
<protein>
    <submittedName>
        <fullName evidence="1">Rrf2 family transcriptional regulator</fullName>
    </submittedName>
</protein>
<dbReference type="PANTHER" id="PTHR33221:SF13">
    <property type="entry name" value="TRANSCRIPTIONAL REGULATOR-RELATED"/>
    <property type="match status" value="1"/>
</dbReference>